<evidence type="ECO:0000256" key="1">
    <source>
        <dbReference type="SAM" id="Phobius"/>
    </source>
</evidence>
<dbReference type="InterPro" id="IPR039672">
    <property type="entry name" value="MFS_2"/>
</dbReference>
<dbReference type="InterPro" id="IPR036259">
    <property type="entry name" value="MFS_trans_sf"/>
</dbReference>
<evidence type="ECO:0000313" key="3">
    <source>
        <dbReference type="Proteomes" id="UP000274920"/>
    </source>
</evidence>
<keyword evidence="1" id="KW-0812">Transmembrane</keyword>
<dbReference type="GO" id="GO:0008643">
    <property type="term" value="P:carbohydrate transport"/>
    <property type="evidence" value="ECO:0007669"/>
    <property type="project" value="InterPro"/>
</dbReference>
<dbReference type="Gene3D" id="1.20.1250.20">
    <property type="entry name" value="MFS general substrate transporter like domains"/>
    <property type="match status" value="2"/>
</dbReference>
<organism evidence="2 3">
    <name type="scientific">Schaedlerella arabinosiphila</name>
    <dbReference type="NCBI Taxonomy" id="2044587"/>
    <lineage>
        <taxon>Bacteria</taxon>
        <taxon>Bacillati</taxon>
        <taxon>Bacillota</taxon>
        <taxon>Clostridia</taxon>
        <taxon>Lachnospirales</taxon>
        <taxon>Lachnospiraceae</taxon>
        <taxon>Schaedlerella</taxon>
    </lineage>
</organism>
<evidence type="ECO:0000313" key="2">
    <source>
        <dbReference type="EMBL" id="RRK34774.1"/>
    </source>
</evidence>
<keyword evidence="1" id="KW-0472">Membrane</keyword>
<feature type="transmembrane region" description="Helical" evidence="1">
    <location>
        <begin position="164"/>
        <end position="184"/>
    </location>
</feature>
<feature type="transmembrane region" description="Helical" evidence="1">
    <location>
        <begin position="387"/>
        <end position="409"/>
    </location>
</feature>
<dbReference type="NCBIfam" id="TIGR00792">
    <property type="entry name" value="gph"/>
    <property type="match status" value="1"/>
</dbReference>
<comment type="caution">
    <text evidence="2">The sequence shown here is derived from an EMBL/GenBank/DDBJ whole genome shotgun (WGS) entry which is preliminary data.</text>
</comment>
<dbReference type="Pfam" id="PF13347">
    <property type="entry name" value="MFS_2"/>
    <property type="match status" value="1"/>
</dbReference>
<proteinExistence type="predicted"/>
<keyword evidence="1" id="KW-1133">Transmembrane helix</keyword>
<feature type="transmembrane region" description="Helical" evidence="1">
    <location>
        <begin position="284"/>
        <end position="303"/>
    </location>
</feature>
<dbReference type="PANTHER" id="PTHR11328">
    <property type="entry name" value="MAJOR FACILITATOR SUPERFAMILY DOMAIN-CONTAINING PROTEIN"/>
    <property type="match status" value="1"/>
</dbReference>
<dbReference type="PANTHER" id="PTHR11328:SF24">
    <property type="entry name" value="MAJOR FACILITATOR SUPERFAMILY (MFS) PROFILE DOMAIN-CONTAINING PROTEIN"/>
    <property type="match status" value="1"/>
</dbReference>
<dbReference type="AlphaFoldDB" id="A0A3R8L4B0"/>
<dbReference type="GO" id="GO:0005886">
    <property type="term" value="C:plasma membrane"/>
    <property type="evidence" value="ECO:0007669"/>
    <property type="project" value="TreeGrafter"/>
</dbReference>
<feature type="transmembrane region" description="Helical" evidence="1">
    <location>
        <begin position="21"/>
        <end position="44"/>
    </location>
</feature>
<feature type="transmembrane region" description="Helical" evidence="1">
    <location>
        <begin position="92"/>
        <end position="110"/>
    </location>
</feature>
<gene>
    <name evidence="2" type="ORF">EBB54_28125</name>
</gene>
<accession>A0A3R8L4B0</accession>
<dbReference type="GO" id="GO:0015293">
    <property type="term" value="F:symporter activity"/>
    <property type="evidence" value="ECO:0007669"/>
    <property type="project" value="InterPro"/>
</dbReference>
<feature type="transmembrane region" description="Helical" evidence="1">
    <location>
        <begin position="340"/>
        <end position="366"/>
    </location>
</feature>
<protein>
    <submittedName>
        <fullName evidence="2">Sugar (Glycoside-pentoside-Hexuronide) transporter</fullName>
    </submittedName>
</protein>
<sequence>MGRKPLGKDKYGVQKVMHLKDYFGDAMGQFALNAMSTLAGQLTYFYTDKIGMAAGAVAMMFLICKIIDAFTGLVMGNIVDHTKPGKERYRPWILKAGIPGGIMVVLMFTVPKTGNTVELVYAMITNILLTAVFYTAMAIPYSALMTVRTNSQEERSIMGTWRTAAGYIAGSIFVIGIIPITNALGGNQSAWIKFGFVIGILVILASAIAYATSRETATESGTAVEVTEQTEEEVVPFLEAIGKLFHNKYWVIVLVMNLTASVIYGVVAGSGAYYCKWIFGNDNLVGILGAIGMIPTVLGFILVGPMIKKLGVVKTLLPSFGLGIGANILLLFTRESFFCYALFGSITTFATIPVMCLTGVMTAMSIDYNEYKYGVKMVATSNSASGFGGKLGSGIGTSLIGWLLAAVGYDSTLAAATEATKTAIYGFAIVIPFVLFIFLCILVSKFDLEKLLPGMKAEAAARKSDMAKAVRQ</sequence>
<dbReference type="EMBL" id="RHJS01000002">
    <property type="protein sequence ID" value="RRK34774.1"/>
    <property type="molecule type" value="Genomic_DNA"/>
</dbReference>
<dbReference type="RefSeq" id="WP_125129906.1">
    <property type="nucleotide sequence ID" value="NZ_RHJS01000002.1"/>
</dbReference>
<dbReference type="Proteomes" id="UP000274920">
    <property type="component" value="Unassembled WGS sequence"/>
</dbReference>
<reference evidence="2" key="1">
    <citation type="submission" date="2018-10" db="EMBL/GenBank/DDBJ databases">
        <title>Schaedlerella arabinophila gen. nov. sp. nov., isolated from the mouse intestinal tract and comparative analysis with the genome of the closely related altered Schaedler flora strain ASF502.</title>
        <authorList>
            <person name="Miyake S."/>
            <person name="Soh M."/>
            <person name="Seedorf H."/>
        </authorList>
    </citation>
    <scope>NUCLEOTIDE SEQUENCE [LARGE SCALE GENOMIC DNA]</scope>
    <source>
        <strain evidence="2">DSM 106076</strain>
    </source>
</reference>
<feature type="transmembrane region" description="Helical" evidence="1">
    <location>
        <begin position="424"/>
        <end position="446"/>
    </location>
</feature>
<dbReference type="GO" id="GO:0006814">
    <property type="term" value="P:sodium ion transport"/>
    <property type="evidence" value="ECO:0007669"/>
    <property type="project" value="InterPro"/>
</dbReference>
<feature type="transmembrane region" description="Helical" evidence="1">
    <location>
        <begin position="315"/>
        <end position="334"/>
    </location>
</feature>
<dbReference type="InterPro" id="IPR001927">
    <property type="entry name" value="Na/Gal_symport"/>
</dbReference>
<dbReference type="SUPFAM" id="SSF103473">
    <property type="entry name" value="MFS general substrate transporter"/>
    <property type="match status" value="1"/>
</dbReference>
<feature type="transmembrane region" description="Helical" evidence="1">
    <location>
        <begin position="249"/>
        <end position="272"/>
    </location>
</feature>
<feature type="transmembrane region" description="Helical" evidence="1">
    <location>
        <begin position="190"/>
        <end position="211"/>
    </location>
</feature>
<name>A0A3R8L4B0_9FIRM</name>
<feature type="transmembrane region" description="Helical" evidence="1">
    <location>
        <begin position="50"/>
        <end position="71"/>
    </location>
</feature>
<keyword evidence="3" id="KW-1185">Reference proteome</keyword>
<feature type="transmembrane region" description="Helical" evidence="1">
    <location>
        <begin position="122"/>
        <end position="144"/>
    </location>
</feature>